<feature type="compositionally biased region" description="Acidic residues" evidence="1">
    <location>
        <begin position="81"/>
        <end position="103"/>
    </location>
</feature>
<dbReference type="SUPFAM" id="SSF57667">
    <property type="entry name" value="beta-beta-alpha zinc fingers"/>
    <property type="match status" value="1"/>
</dbReference>
<dbReference type="Pfam" id="PF12874">
    <property type="entry name" value="zf-met"/>
    <property type="match status" value="1"/>
</dbReference>
<evidence type="ECO:0000259" key="2">
    <source>
        <dbReference type="Pfam" id="PF12874"/>
    </source>
</evidence>
<dbReference type="GO" id="GO:0008270">
    <property type="term" value="F:zinc ion binding"/>
    <property type="evidence" value="ECO:0007669"/>
    <property type="project" value="UniProtKB-KW"/>
</dbReference>
<dbReference type="InterPro" id="IPR036236">
    <property type="entry name" value="Znf_C2H2_sf"/>
</dbReference>
<dbReference type="GeneID" id="94424729"/>
<feature type="compositionally biased region" description="Basic and acidic residues" evidence="1">
    <location>
        <begin position="380"/>
        <end position="389"/>
    </location>
</feature>
<feature type="compositionally biased region" description="Basic and acidic residues" evidence="1">
    <location>
        <begin position="168"/>
        <end position="177"/>
    </location>
</feature>
<dbReference type="InterPro" id="IPR013087">
    <property type="entry name" value="Znf_C2H2_type"/>
</dbReference>
<proteinExistence type="predicted"/>
<feature type="domain" description="C2H2-type" evidence="2">
    <location>
        <begin position="237"/>
        <end position="262"/>
    </location>
</feature>
<feature type="compositionally biased region" description="Basic and acidic residues" evidence="1">
    <location>
        <begin position="293"/>
        <end position="306"/>
    </location>
</feature>
<evidence type="ECO:0000313" key="3">
    <source>
        <dbReference type="EMBL" id="PHJ24846.1"/>
    </source>
</evidence>
<organism evidence="3 4">
    <name type="scientific">Cystoisospora suis</name>
    <dbReference type="NCBI Taxonomy" id="483139"/>
    <lineage>
        <taxon>Eukaryota</taxon>
        <taxon>Sar</taxon>
        <taxon>Alveolata</taxon>
        <taxon>Apicomplexa</taxon>
        <taxon>Conoidasida</taxon>
        <taxon>Coccidia</taxon>
        <taxon>Eucoccidiorida</taxon>
        <taxon>Eimeriorina</taxon>
        <taxon>Sarcocystidae</taxon>
        <taxon>Cystoisospora</taxon>
    </lineage>
</organism>
<feature type="compositionally biased region" description="Basic and acidic residues" evidence="1">
    <location>
        <begin position="60"/>
        <end position="74"/>
    </location>
</feature>
<feature type="region of interest" description="Disordered" evidence="1">
    <location>
        <begin position="132"/>
        <end position="232"/>
    </location>
</feature>
<comment type="caution">
    <text evidence="3">The sequence shown here is derived from an EMBL/GenBank/DDBJ whole genome shotgun (WGS) entry which is preliminary data.</text>
</comment>
<keyword evidence="3" id="KW-0479">Metal-binding</keyword>
<feature type="compositionally biased region" description="Acidic residues" evidence="1">
    <location>
        <begin position="195"/>
        <end position="215"/>
    </location>
</feature>
<feature type="compositionally biased region" description="Basic and acidic residues" evidence="1">
    <location>
        <begin position="330"/>
        <end position="342"/>
    </location>
</feature>
<evidence type="ECO:0000256" key="1">
    <source>
        <dbReference type="SAM" id="MobiDB-lite"/>
    </source>
</evidence>
<gene>
    <name evidence="3" type="ORF">CSUI_001312</name>
</gene>
<feature type="compositionally biased region" description="Basic residues" evidence="1">
    <location>
        <begin position="343"/>
        <end position="353"/>
    </location>
</feature>
<dbReference type="RefSeq" id="XP_067926518.1">
    <property type="nucleotide sequence ID" value="XM_068061518.1"/>
</dbReference>
<feature type="region of interest" description="Disordered" evidence="1">
    <location>
        <begin position="1"/>
        <end position="104"/>
    </location>
</feature>
<keyword evidence="4" id="KW-1185">Reference proteome</keyword>
<evidence type="ECO:0000313" key="4">
    <source>
        <dbReference type="Proteomes" id="UP000221165"/>
    </source>
</evidence>
<dbReference type="VEuPathDB" id="ToxoDB:CSUI_001312"/>
<keyword evidence="3" id="KW-0862">Zinc</keyword>
<feature type="compositionally biased region" description="Basic residues" evidence="1">
    <location>
        <begin position="365"/>
        <end position="379"/>
    </location>
</feature>
<feature type="region of interest" description="Disordered" evidence="1">
    <location>
        <begin position="258"/>
        <end position="389"/>
    </location>
</feature>
<dbReference type="Proteomes" id="UP000221165">
    <property type="component" value="Unassembled WGS sequence"/>
</dbReference>
<name>A0A2C6LDI3_9APIC</name>
<protein>
    <submittedName>
        <fullName evidence="3">C2h2 type zinc-finger protein</fullName>
    </submittedName>
</protein>
<keyword evidence="3" id="KW-0863">Zinc-finger</keyword>
<dbReference type="AlphaFoldDB" id="A0A2C6LDI3"/>
<sequence length="389" mass="44683">MLKRAVFGLLPTRAEPSTLRPERRPHKPSSSSSKGTFRRESTLDLPFQDEHEGLSQAMGLDHHSGKSRRPDHAPKRVTLALEEDSLSDEEEPLGEEDEDEEDEFLNRDAKLALLKRAALMYSSDPRRFLAAMKKHDSDLQRRDSNGKKCKRETKKKLKGDRLVILNQKSKDRDRRCNGDISEEEQSPPSELSTSSEEEEDLALYDYSSEDGEDEIEGSRSGGGGKSQSEETNFRGKFQCKLCPEKIFIFEADLEKHLQSKRHRRREAAWEAEHAAEAEDGENSADDTAATDVDPGKEQRQVPEKHAEKRKKKEKQIKENSSKSNKKTGKDKKEEDGGEAENRKTRRAKRRKRQVAALTEEEIQKRKEKFQRKKARRMARKQQEESGDKQ</sequence>
<feature type="compositionally biased region" description="Basic and acidic residues" evidence="1">
    <location>
        <begin position="37"/>
        <end position="53"/>
    </location>
</feature>
<feature type="compositionally biased region" description="Basic and acidic residues" evidence="1">
    <location>
        <begin position="133"/>
        <end position="146"/>
    </location>
</feature>
<dbReference type="EMBL" id="MIGC01000510">
    <property type="protein sequence ID" value="PHJ24846.1"/>
    <property type="molecule type" value="Genomic_DNA"/>
</dbReference>
<accession>A0A2C6LDI3</accession>
<feature type="compositionally biased region" description="Basic residues" evidence="1">
    <location>
        <begin position="147"/>
        <end position="158"/>
    </location>
</feature>
<feature type="compositionally biased region" description="Basic and acidic residues" evidence="1">
    <location>
        <begin position="266"/>
        <end position="276"/>
    </location>
</feature>
<dbReference type="OrthoDB" id="354881at2759"/>
<reference evidence="3 4" key="1">
    <citation type="journal article" date="2017" name="Int. J. Parasitol.">
        <title>The genome of the protozoan parasite Cystoisospora suis and a reverse vaccinology approach to identify vaccine candidates.</title>
        <authorList>
            <person name="Palmieri N."/>
            <person name="Shrestha A."/>
            <person name="Ruttkowski B."/>
            <person name="Beck T."/>
            <person name="Vogl C."/>
            <person name="Tomley F."/>
            <person name="Blake D.P."/>
            <person name="Joachim A."/>
        </authorList>
    </citation>
    <scope>NUCLEOTIDE SEQUENCE [LARGE SCALE GENOMIC DNA]</scope>
    <source>
        <strain evidence="3 4">Wien I</strain>
    </source>
</reference>
<dbReference type="Gene3D" id="3.30.160.60">
    <property type="entry name" value="Classic Zinc Finger"/>
    <property type="match status" value="1"/>
</dbReference>